<evidence type="ECO:0000256" key="5">
    <source>
        <dbReference type="ARBA" id="ARBA00022840"/>
    </source>
</evidence>
<evidence type="ECO:0000256" key="6">
    <source>
        <dbReference type="HAMAP-Rule" id="MF_01926"/>
    </source>
</evidence>
<dbReference type="PANTHER" id="PTHR34696">
    <property type="entry name" value="PHOSPHORIBOSYLFORMYLGLYCINAMIDINE SYNTHASE SUBUNIT PURS"/>
    <property type="match status" value="1"/>
</dbReference>
<comment type="catalytic activity">
    <reaction evidence="6">
        <text>N(2)-formyl-N(1)-(5-phospho-beta-D-ribosyl)glycinamide + L-glutamine + ATP + H2O = 2-formamido-N(1)-(5-O-phospho-beta-D-ribosyl)acetamidine + L-glutamate + ADP + phosphate + H(+)</text>
        <dbReference type="Rhea" id="RHEA:17129"/>
        <dbReference type="ChEBI" id="CHEBI:15377"/>
        <dbReference type="ChEBI" id="CHEBI:15378"/>
        <dbReference type="ChEBI" id="CHEBI:29985"/>
        <dbReference type="ChEBI" id="CHEBI:30616"/>
        <dbReference type="ChEBI" id="CHEBI:43474"/>
        <dbReference type="ChEBI" id="CHEBI:58359"/>
        <dbReference type="ChEBI" id="CHEBI:147286"/>
        <dbReference type="ChEBI" id="CHEBI:147287"/>
        <dbReference type="ChEBI" id="CHEBI:456216"/>
        <dbReference type="EC" id="6.3.5.3"/>
    </reaction>
</comment>
<reference evidence="7" key="1">
    <citation type="submission" date="2005-08" db="EMBL/GenBank/DDBJ databases">
        <title>Complete sequence of Chlorobium chlorochromatii CaD3.</title>
        <authorList>
            <person name="Copeland A."/>
            <person name="Lucas S."/>
            <person name="Lapidus A."/>
            <person name="Barry K."/>
            <person name="Detter J.C."/>
            <person name="Glavina T."/>
            <person name="Hammon N."/>
            <person name="Israni S."/>
            <person name="Pitluck S."/>
            <person name="Bryant D."/>
            <person name="Schmutz J."/>
            <person name="Larimer F."/>
            <person name="Land M."/>
            <person name="Kyrpides N."/>
            <person name="Ivanova N."/>
            <person name="Richardson P."/>
        </authorList>
    </citation>
    <scope>NUCLEOTIDE SEQUENCE [LARGE SCALE GENOMIC DNA]</scope>
    <source>
        <strain evidence="7">CaD3</strain>
    </source>
</reference>
<keyword evidence="5 6" id="KW-0067">ATP-binding</keyword>
<dbReference type="UniPathway" id="UPA00074">
    <property type="reaction ID" value="UER00128"/>
</dbReference>
<evidence type="ECO:0000256" key="4">
    <source>
        <dbReference type="ARBA" id="ARBA00022755"/>
    </source>
</evidence>
<evidence type="ECO:0000256" key="1">
    <source>
        <dbReference type="ARBA" id="ARBA00022490"/>
    </source>
</evidence>
<dbReference type="HAMAP" id="MF_01926">
    <property type="entry name" value="PurS"/>
    <property type="match status" value="1"/>
</dbReference>
<proteinExistence type="inferred from homology"/>
<dbReference type="GO" id="GO:0005524">
    <property type="term" value="F:ATP binding"/>
    <property type="evidence" value="ECO:0007669"/>
    <property type="project" value="UniProtKB-UniRule"/>
</dbReference>
<keyword evidence="2 6" id="KW-0436">Ligase</keyword>
<comment type="subunit">
    <text evidence="6">Part of the FGAM synthase complex composed of 1 PurL, 1 PurQ and 2 PurS subunits.</text>
</comment>
<gene>
    <name evidence="6" type="primary">purS</name>
    <name evidence="7" type="ordered locus">Cag_0938</name>
</gene>
<dbReference type="OrthoDB" id="9799101at2"/>
<dbReference type="HOGENOM" id="CLU_164833_3_1_10"/>
<name>Q3AS24_CHLCH</name>
<accession>Q3AS24</accession>
<dbReference type="InterPro" id="IPR003850">
    <property type="entry name" value="PurS"/>
</dbReference>
<dbReference type="SUPFAM" id="SSF82697">
    <property type="entry name" value="PurS-like"/>
    <property type="match status" value="1"/>
</dbReference>
<dbReference type="AlphaFoldDB" id="Q3AS24"/>
<keyword evidence="1 6" id="KW-0963">Cytoplasm</keyword>
<organism evidence="7">
    <name type="scientific">Chlorobium chlorochromatii (strain CaD3)</name>
    <dbReference type="NCBI Taxonomy" id="340177"/>
    <lineage>
        <taxon>Bacteria</taxon>
        <taxon>Pseudomonadati</taxon>
        <taxon>Chlorobiota</taxon>
        <taxon>Chlorobiia</taxon>
        <taxon>Chlorobiales</taxon>
        <taxon>Chlorobiaceae</taxon>
        <taxon>Chlorobium/Pelodictyon group</taxon>
        <taxon>Chlorobium</taxon>
    </lineage>
</organism>
<dbReference type="STRING" id="340177.Cag_0938"/>
<dbReference type="GO" id="GO:0004642">
    <property type="term" value="F:phosphoribosylformylglycinamidine synthase activity"/>
    <property type="evidence" value="ECO:0007669"/>
    <property type="project" value="UniProtKB-UniRule"/>
</dbReference>
<evidence type="ECO:0000313" key="7">
    <source>
        <dbReference type="EMBL" id="ABB28201.1"/>
    </source>
</evidence>
<keyword evidence="3 6" id="KW-0547">Nucleotide-binding</keyword>
<dbReference type="InterPro" id="IPR036604">
    <property type="entry name" value="PurS-like_sf"/>
</dbReference>
<dbReference type="GO" id="GO:0005737">
    <property type="term" value="C:cytoplasm"/>
    <property type="evidence" value="ECO:0007669"/>
    <property type="project" value="UniProtKB-SubCell"/>
</dbReference>
<protein>
    <recommendedName>
        <fullName evidence="6">Phosphoribosylformylglycinamidine synthase subunit PurS</fullName>
        <shortName evidence="6">FGAM synthase</shortName>
        <ecNumber evidence="6">6.3.5.3</ecNumber>
    </recommendedName>
    <alternativeName>
        <fullName evidence="6">Formylglycinamide ribonucleotide amidotransferase subunit III</fullName>
        <shortName evidence="6">FGAR amidotransferase III</shortName>
        <shortName evidence="6">FGAR-AT III</shortName>
    </alternativeName>
    <alternativeName>
        <fullName evidence="6">Phosphoribosylformylglycinamidine synthase subunit III</fullName>
    </alternativeName>
</protein>
<comment type="pathway">
    <text evidence="6">Purine metabolism; IMP biosynthesis via de novo pathway; 5-amino-1-(5-phospho-D-ribosyl)imidazole from N(2)-formyl-N(1)-(5-phospho-D-ribosyl)glycinamide: step 1/2.</text>
</comment>
<dbReference type="Pfam" id="PF02700">
    <property type="entry name" value="PurS"/>
    <property type="match status" value="1"/>
</dbReference>
<dbReference type="Gene3D" id="3.30.1280.10">
    <property type="entry name" value="Phosphoribosylformylglycinamidine synthase subunit PurS"/>
    <property type="match status" value="1"/>
</dbReference>
<dbReference type="PANTHER" id="PTHR34696:SF1">
    <property type="entry name" value="PHOSPHORIBOSYLFORMYLGLYCINAMIDINE SYNTHASE SUBUNIT PURS"/>
    <property type="match status" value="1"/>
</dbReference>
<dbReference type="GO" id="GO:0006189">
    <property type="term" value="P:'de novo' IMP biosynthetic process"/>
    <property type="evidence" value="ECO:0007669"/>
    <property type="project" value="UniProtKB-UniRule"/>
</dbReference>
<comment type="subcellular location">
    <subcellularLocation>
        <location evidence="6">Cytoplasm</location>
    </subcellularLocation>
</comment>
<sequence>MPYIAKIKVTLRQSILDVQGKAVDHALKNLGYRTVESARIGKYIEVTIHESERSEAERVAHEISEKLLSNPVMENYSLELEPLA</sequence>
<evidence type="ECO:0000256" key="2">
    <source>
        <dbReference type="ARBA" id="ARBA00022598"/>
    </source>
</evidence>
<keyword evidence="4 6" id="KW-0658">Purine biosynthesis</keyword>
<evidence type="ECO:0000256" key="3">
    <source>
        <dbReference type="ARBA" id="ARBA00022741"/>
    </source>
</evidence>
<dbReference type="eggNOG" id="COG1828">
    <property type="taxonomic scope" value="Bacteria"/>
</dbReference>
<dbReference type="NCBIfam" id="NF004630">
    <property type="entry name" value="PRK05974.1"/>
    <property type="match status" value="1"/>
</dbReference>
<comment type="similarity">
    <text evidence="6">Belongs to the PurS family.</text>
</comment>
<dbReference type="KEGG" id="cch:Cag_0938"/>
<dbReference type="NCBIfam" id="TIGR00302">
    <property type="entry name" value="phosphoribosylformylglycinamidine synthase subunit PurS"/>
    <property type="match status" value="1"/>
</dbReference>
<dbReference type="EC" id="6.3.5.3" evidence="6"/>
<dbReference type="EMBL" id="CP000108">
    <property type="protein sequence ID" value="ABB28201.1"/>
    <property type="molecule type" value="Genomic_DNA"/>
</dbReference>
<comment type="function">
    <text evidence="6">Part of the phosphoribosylformylglycinamidine synthase complex involved in the purines biosynthetic pathway. Catalyzes the ATP-dependent conversion of formylglycinamide ribonucleotide (FGAR) and glutamine to yield formylglycinamidine ribonucleotide (FGAM) and glutamate. The FGAM synthase complex is composed of three subunits. PurQ produces an ammonia molecule by converting glutamine to glutamate. PurL transfers the ammonia molecule to FGAR to form FGAM in an ATP-dependent manner. PurS interacts with PurQ and PurL and is thought to assist in the transfer of the ammonia molecule from PurQ to PurL.</text>
</comment>